<evidence type="ECO:0000256" key="3">
    <source>
        <dbReference type="ARBA" id="ARBA00022692"/>
    </source>
</evidence>
<organism evidence="9 10">
    <name type="scientific">Vanrija pseudolonga</name>
    <dbReference type="NCBI Taxonomy" id="143232"/>
    <lineage>
        <taxon>Eukaryota</taxon>
        <taxon>Fungi</taxon>
        <taxon>Dikarya</taxon>
        <taxon>Basidiomycota</taxon>
        <taxon>Agaricomycotina</taxon>
        <taxon>Tremellomycetes</taxon>
        <taxon>Trichosporonales</taxon>
        <taxon>Trichosporonaceae</taxon>
        <taxon>Vanrija</taxon>
    </lineage>
</organism>
<dbReference type="InterPro" id="IPR020846">
    <property type="entry name" value="MFS_dom"/>
</dbReference>
<dbReference type="PANTHER" id="PTHR42718:SF9">
    <property type="entry name" value="MAJOR FACILITATOR SUPERFAMILY MULTIDRUG TRANSPORTER MFSC"/>
    <property type="match status" value="1"/>
</dbReference>
<gene>
    <name evidence="9" type="primary">SPBC1683.03c_1</name>
    <name evidence="9" type="ORF">LOC62_03G003639</name>
</gene>
<evidence type="ECO:0000313" key="10">
    <source>
        <dbReference type="Proteomes" id="UP000827549"/>
    </source>
</evidence>
<dbReference type="GeneID" id="87806880"/>
<keyword evidence="4 7" id="KW-1133">Transmembrane helix</keyword>
<evidence type="ECO:0000259" key="8">
    <source>
        <dbReference type="PROSITE" id="PS50850"/>
    </source>
</evidence>
<feature type="transmembrane region" description="Helical" evidence="7">
    <location>
        <begin position="263"/>
        <end position="281"/>
    </location>
</feature>
<dbReference type="GO" id="GO:0016020">
    <property type="term" value="C:membrane"/>
    <property type="evidence" value="ECO:0007669"/>
    <property type="project" value="UniProtKB-SubCell"/>
</dbReference>
<dbReference type="Proteomes" id="UP000827549">
    <property type="component" value="Chromosome 3"/>
</dbReference>
<evidence type="ECO:0000256" key="4">
    <source>
        <dbReference type="ARBA" id="ARBA00022989"/>
    </source>
</evidence>
<feature type="compositionally biased region" description="Low complexity" evidence="6">
    <location>
        <begin position="25"/>
        <end position="45"/>
    </location>
</feature>
<evidence type="ECO:0000313" key="9">
    <source>
        <dbReference type="EMBL" id="WOO80126.1"/>
    </source>
</evidence>
<dbReference type="RefSeq" id="XP_062626158.1">
    <property type="nucleotide sequence ID" value="XM_062770174.1"/>
</dbReference>
<dbReference type="InterPro" id="IPR011701">
    <property type="entry name" value="MFS"/>
</dbReference>
<evidence type="ECO:0000256" key="2">
    <source>
        <dbReference type="ARBA" id="ARBA00022448"/>
    </source>
</evidence>
<keyword evidence="10" id="KW-1185">Reference proteome</keyword>
<feature type="transmembrane region" description="Helical" evidence="7">
    <location>
        <begin position="427"/>
        <end position="452"/>
    </location>
</feature>
<dbReference type="PANTHER" id="PTHR42718">
    <property type="entry name" value="MAJOR FACILITATOR SUPERFAMILY MULTIDRUG TRANSPORTER MFSC"/>
    <property type="match status" value="1"/>
</dbReference>
<feature type="compositionally biased region" description="Polar residues" evidence="6">
    <location>
        <begin position="1"/>
        <end position="19"/>
    </location>
</feature>
<dbReference type="InterPro" id="IPR036259">
    <property type="entry name" value="MFS_trans_sf"/>
</dbReference>
<feature type="transmembrane region" description="Helical" evidence="7">
    <location>
        <begin position="133"/>
        <end position="151"/>
    </location>
</feature>
<feature type="transmembrane region" description="Helical" evidence="7">
    <location>
        <begin position="499"/>
        <end position="518"/>
    </location>
</feature>
<reference evidence="9" key="1">
    <citation type="submission" date="2023-10" db="EMBL/GenBank/DDBJ databases">
        <authorList>
            <person name="Noh H."/>
        </authorList>
    </citation>
    <scope>NUCLEOTIDE SEQUENCE</scope>
    <source>
        <strain evidence="9">DUCC4014</strain>
    </source>
</reference>
<evidence type="ECO:0000256" key="6">
    <source>
        <dbReference type="SAM" id="MobiDB-lite"/>
    </source>
</evidence>
<feature type="region of interest" description="Disordered" evidence="6">
    <location>
        <begin position="1"/>
        <end position="45"/>
    </location>
</feature>
<feature type="transmembrane region" description="Helical" evidence="7">
    <location>
        <begin position="223"/>
        <end position="243"/>
    </location>
</feature>
<evidence type="ECO:0000256" key="7">
    <source>
        <dbReference type="SAM" id="Phobius"/>
    </source>
</evidence>
<sequence length="552" mass="58652">MSSTTLAAQANTPAKSPASSIREPTAAATTTTSEKDATAAPEAEVAHAAGAHAPHPLSQLGQSRKHLLLFIFAVASFVDVCNVSGVGIAGAQIAFDIKLEVSQIVWIITAYSLTFASFLLFAGRLSDLFPAHLVFEVGFVGLGIMSIVQSFVTHNKYGFLIVRGLGGIMGALTIPSGYHLAVHMFPDPVEQPKKLALLGIAGALGNVLGLVLAGLTMLASYHWFFRLMGIICLVFSVITVFVLPATKADYDPADGPRWKRLDLVGVVLMSGALLCFILGLTQGPIDGWGKASFIAPFVISIFLGVGFFVFEARIHPRSAVLPATVWKIKNMKVASLVTLLPFSFWATSQLLYATYWQVAFGWRPLHVAAAALPQGIAALIVGGLVQAVPAIINTPRITIPVGSVLVMVAEVLMYYSDGGSGMNYWKYCFPAFVLGSVGAISVFMASGINLIAFCPPEMGGVAGAWTQVLAQIGGAIALGVQAGLEGTALADWKHNARSFWFEFAAFGLLAVVYAIFYTEPTGALEEHQLTRERIAELEEKFAQKEAGSLPSA</sequence>
<feature type="transmembrane region" description="Helical" evidence="7">
    <location>
        <begin position="67"/>
        <end position="95"/>
    </location>
</feature>
<feature type="transmembrane region" description="Helical" evidence="7">
    <location>
        <begin position="333"/>
        <end position="353"/>
    </location>
</feature>
<keyword evidence="5 7" id="KW-0472">Membrane</keyword>
<dbReference type="Pfam" id="PF07690">
    <property type="entry name" value="MFS_1"/>
    <property type="match status" value="1"/>
</dbReference>
<feature type="transmembrane region" description="Helical" evidence="7">
    <location>
        <begin position="293"/>
        <end position="312"/>
    </location>
</feature>
<evidence type="ECO:0000256" key="5">
    <source>
        <dbReference type="ARBA" id="ARBA00023136"/>
    </source>
</evidence>
<keyword evidence="2" id="KW-0813">Transport</keyword>
<feature type="transmembrane region" description="Helical" evidence="7">
    <location>
        <begin position="157"/>
        <end position="174"/>
    </location>
</feature>
<dbReference type="SUPFAM" id="SSF103473">
    <property type="entry name" value="MFS general substrate transporter"/>
    <property type="match status" value="1"/>
</dbReference>
<evidence type="ECO:0000256" key="1">
    <source>
        <dbReference type="ARBA" id="ARBA00004141"/>
    </source>
</evidence>
<dbReference type="AlphaFoldDB" id="A0AAF1BGR7"/>
<comment type="subcellular location">
    <subcellularLocation>
        <location evidence="1">Membrane</location>
        <topology evidence="1">Multi-pass membrane protein</topology>
    </subcellularLocation>
</comment>
<accession>A0AAF1BGR7</accession>
<dbReference type="EMBL" id="CP086716">
    <property type="protein sequence ID" value="WOO80126.1"/>
    <property type="molecule type" value="Genomic_DNA"/>
</dbReference>
<protein>
    <submittedName>
        <fullName evidence="9">Purtative MFS-type transporterc</fullName>
    </submittedName>
</protein>
<feature type="transmembrane region" description="Helical" evidence="7">
    <location>
        <begin position="365"/>
        <end position="385"/>
    </location>
</feature>
<feature type="transmembrane region" description="Helical" evidence="7">
    <location>
        <begin position="101"/>
        <end position="121"/>
    </location>
</feature>
<dbReference type="Gene3D" id="1.20.1250.20">
    <property type="entry name" value="MFS general substrate transporter like domains"/>
    <property type="match status" value="1"/>
</dbReference>
<dbReference type="GO" id="GO:0022857">
    <property type="term" value="F:transmembrane transporter activity"/>
    <property type="evidence" value="ECO:0007669"/>
    <property type="project" value="InterPro"/>
</dbReference>
<dbReference type="PROSITE" id="PS50850">
    <property type="entry name" value="MFS"/>
    <property type="match status" value="1"/>
</dbReference>
<feature type="transmembrane region" description="Helical" evidence="7">
    <location>
        <begin position="464"/>
        <end position="484"/>
    </location>
</feature>
<proteinExistence type="predicted"/>
<feature type="transmembrane region" description="Helical" evidence="7">
    <location>
        <begin position="195"/>
        <end position="217"/>
    </location>
</feature>
<keyword evidence="3 7" id="KW-0812">Transmembrane</keyword>
<name>A0AAF1BGR7_9TREE</name>
<feature type="transmembrane region" description="Helical" evidence="7">
    <location>
        <begin position="397"/>
        <end position="415"/>
    </location>
</feature>
<feature type="domain" description="Major facilitator superfamily (MFS) profile" evidence="8">
    <location>
        <begin position="68"/>
        <end position="522"/>
    </location>
</feature>